<dbReference type="GO" id="GO:0030254">
    <property type="term" value="P:protein secretion by the type III secretion system"/>
    <property type="evidence" value="ECO:0007669"/>
    <property type="project" value="InterPro"/>
</dbReference>
<evidence type="ECO:0000256" key="10">
    <source>
        <dbReference type="ARBA" id="ARBA00024382"/>
    </source>
</evidence>
<dbReference type="NCBIfam" id="NF005295">
    <property type="entry name" value="PRK06820.1"/>
    <property type="match status" value="1"/>
</dbReference>
<protein>
    <recommendedName>
        <fullName evidence="11">Type 3 secretion system ATPase</fullName>
        <ecNumber evidence="10">7.4.2.8</ecNumber>
    </recommendedName>
</protein>
<dbReference type="Gene3D" id="3.40.50.12240">
    <property type="match status" value="1"/>
</dbReference>
<feature type="domain" description="AAA+ ATPase" evidence="13">
    <location>
        <begin position="165"/>
        <end position="346"/>
    </location>
</feature>
<evidence type="ECO:0000256" key="6">
    <source>
        <dbReference type="ARBA" id="ARBA00022927"/>
    </source>
</evidence>
<dbReference type="SMART" id="SM00382">
    <property type="entry name" value="AAA"/>
    <property type="match status" value="1"/>
</dbReference>
<keyword evidence="5" id="KW-0067">ATP-binding</keyword>
<dbReference type="InterPro" id="IPR003593">
    <property type="entry name" value="AAA+_ATPase"/>
</dbReference>
<dbReference type="NCBIfam" id="TIGR01026">
    <property type="entry name" value="fliI_yscN"/>
    <property type="match status" value="1"/>
</dbReference>
<dbReference type="GO" id="GO:0016887">
    <property type="term" value="F:ATP hydrolysis activity"/>
    <property type="evidence" value="ECO:0007669"/>
    <property type="project" value="InterPro"/>
</dbReference>
<organism evidence="14 15">
    <name type="scientific">Yersinia pestis bv. Antiqua (strain Antiqua)</name>
    <dbReference type="NCBI Taxonomy" id="360102"/>
    <lineage>
        <taxon>Bacteria</taxon>
        <taxon>Pseudomonadati</taxon>
        <taxon>Pseudomonadota</taxon>
        <taxon>Gammaproteobacteria</taxon>
        <taxon>Enterobacterales</taxon>
        <taxon>Yersiniaceae</taxon>
        <taxon>Yersinia</taxon>
    </lineage>
</organism>
<keyword evidence="3" id="KW-0963">Cytoplasm</keyword>
<dbReference type="InterPro" id="IPR027417">
    <property type="entry name" value="P-loop_NTPase"/>
</dbReference>
<dbReference type="PANTHER" id="PTHR15184">
    <property type="entry name" value="ATP SYNTHASE"/>
    <property type="match status" value="1"/>
</dbReference>
<gene>
    <name evidence="14" type="ordered locus">YPA_4016</name>
</gene>
<dbReference type="PANTHER" id="PTHR15184:SF62">
    <property type="entry name" value="SPI-2 TYPE 3 SECRETION SYSTEM ATPASE"/>
    <property type="match status" value="1"/>
</dbReference>
<dbReference type="InterPro" id="IPR004100">
    <property type="entry name" value="ATPase_F1/V1/A1_a/bsu_N"/>
</dbReference>
<evidence type="ECO:0000256" key="1">
    <source>
        <dbReference type="ARBA" id="ARBA00004496"/>
    </source>
</evidence>
<dbReference type="GO" id="GO:0046933">
    <property type="term" value="F:proton-transporting ATP synthase activity, rotational mechanism"/>
    <property type="evidence" value="ECO:0007669"/>
    <property type="project" value="TreeGrafter"/>
</dbReference>
<dbReference type="InterPro" id="IPR040627">
    <property type="entry name" value="T3SS_ATPase_C"/>
</dbReference>
<evidence type="ECO:0000256" key="5">
    <source>
        <dbReference type="ARBA" id="ARBA00022840"/>
    </source>
</evidence>
<dbReference type="Pfam" id="PF00006">
    <property type="entry name" value="ATP-synt_ab"/>
    <property type="match status" value="1"/>
</dbReference>
<sequence length="448" mass="48245">MNLMKLPDIARLTPRLQQQLTRPSAPPEGLRYRGPIVEIGPTLLRASLPNVAQGELCRIEPQGMLAEVVSIEQEMALLSPFASSDGLRCGQWVTPLGHMHRVQVGADLAGRILDGLGAPIDGGPPLTGQWRELDCPPPSPLTRQPVEQMLTTGIRAIDGILSCGEGQRIGIFAAAGVGKSTLLSMLCADSAADVMVLALIGERGREVREFLEQVLTPEARARTVVVVATSDRPALERLKGLSTATTVAEYFRERGLKVLLLADSLTRYARAAREIGLAAGEPPAAGSFPPSVFANLPRLLERTGNSDRGSITAFYTVLVEGDDMNEPVADEVRSLLDGHIVLSRRLAGAGHYPAIDIAASVSRIMPQIVSAGQLAMAQKLRRMLACYQEIELLVQIGEYQAGEDLQADEALQRYPAICAFLQQDHSLTRDPDTAHLDTTLEHLAQVVG</sequence>
<dbReference type="AlphaFoldDB" id="A0A0H2YE04"/>
<dbReference type="InterPro" id="IPR000194">
    <property type="entry name" value="ATPase_F1/V1/A1_a/bsu_nucl-bd"/>
</dbReference>
<keyword evidence="6" id="KW-0653">Protein transport</keyword>
<keyword evidence="7" id="KW-1278">Translocase</keyword>
<dbReference type="SMR" id="A0A0H2YE04"/>
<dbReference type="EC" id="7.4.2.8" evidence="10"/>
<dbReference type="Proteomes" id="UP000001971">
    <property type="component" value="Chromosome"/>
</dbReference>
<evidence type="ECO:0000256" key="2">
    <source>
        <dbReference type="ARBA" id="ARBA00022448"/>
    </source>
</evidence>
<evidence type="ECO:0000256" key="11">
    <source>
        <dbReference type="ARBA" id="ARBA00024442"/>
    </source>
</evidence>
<dbReference type="EMBL" id="CP000308">
    <property type="protein sequence ID" value="ABG15977.1"/>
    <property type="molecule type" value="Genomic_DNA"/>
</dbReference>
<evidence type="ECO:0000256" key="12">
    <source>
        <dbReference type="ARBA" id="ARBA00034006"/>
    </source>
</evidence>
<dbReference type="FunFam" id="3.40.50.12240:FF:000002">
    <property type="entry name" value="Flagellum-specific ATP synthase FliI"/>
    <property type="match status" value="1"/>
</dbReference>
<evidence type="ECO:0000313" key="14">
    <source>
        <dbReference type="EMBL" id="ABG15977.1"/>
    </source>
</evidence>
<comment type="catalytic activity">
    <reaction evidence="12">
        <text>ATP + H2O + cellular proteinSide 1 = ADP + phosphate + cellular proteinSide 2.</text>
        <dbReference type="EC" id="7.4.2.8"/>
    </reaction>
</comment>
<dbReference type="Pfam" id="PF02874">
    <property type="entry name" value="ATP-synt_ab_N"/>
    <property type="match status" value="1"/>
</dbReference>
<dbReference type="Pfam" id="PF18269">
    <property type="entry name" value="T3SS_ATPase_C"/>
    <property type="match status" value="1"/>
</dbReference>
<evidence type="ECO:0000259" key="13">
    <source>
        <dbReference type="SMART" id="SM00382"/>
    </source>
</evidence>
<keyword evidence="14" id="KW-0378">Hydrolase</keyword>
<comment type="subcellular location">
    <subcellularLocation>
        <location evidence="1">Cytoplasm</location>
    </subcellularLocation>
</comment>
<dbReference type="CDD" id="cd01136">
    <property type="entry name" value="ATPase_flagellum-secretory_path_III"/>
    <property type="match status" value="1"/>
</dbReference>
<dbReference type="InterPro" id="IPR005714">
    <property type="entry name" value="ATPase_T3SS_FliI/YscN"/>
</dbReference>
<dbReference type="GO" id="GO:0005524">
    <property type="term" value="F:ATP binding"/>
    <property type="evidence" value="ECO:0007669"/>
    <property type="project" value="UniProtKB-KW"/>
</dbReference>
<evidence type="ECO:0000256" key="3">
    <source>
        <dbReference type="ARBA" id="ARBA00022490"/>
    </source>
</evidence>
<evidence type="ECO:0000256" key="7">
    <source>
        <dbReference type="ARBA" id="ARBA00022967"/>
    </source>
</evidence>
<accession>A0A0H2YE04</accession>
<evidence type="ECO:0000256" key="9">
    <source>
        <dbReference type="ARBA" id="ARBA00024342"/>
    </source>
</evidence>
<keyword evidence="4" id="KW-0547">Nucleotide-binding</keyword>
<dbReference type="PROSITE" id="PS00152">
    <property type="entry name" value="ATPASE_ALPHA_BETA"/>
    <property type="match status" value="1"/>
</dbReference>
<dbReference type="GO" id="GO:0030257">
    <property type="term" value="C:type III protein secretion system complex"/>
    <property type="evidence" value="ECO:0007669"/>
    <property type="project" value="InterPro"/>
</dbReference>
<evidence type="ECO:0000256" key="8">
    <source>
        <dbReference type="ARBA" id="ARBA00023026"/>
    </source>
</evidence>
<comment type="similarity">
    <text evidence="9">Belongs to the ATPase alpha/beta chains family. T3SS ATPase subfamily.</text>
</comment>
<dbReference type="KEGG" id="ypa:YPA_4016"/>
<dbReference type="InterPro" id="IPR050053">
    <property type="entry name" value="ATPase_alpha/beta_chains"/>
</dbReference>
<evidence type="ECO:0000256" key="4">
    <source>
        <dbReference type="ARBA" id="ARBA00022741"/>
    </source>
</evidence>
<dbReference type="GO" id="GO:0008564">
    <property type="term" value="F:protein-exporting ATPase activity"/>
    <property type="evidence" value="ECO:0007669"/>
    <property type="project" value="UniProtKB-EC"/>
</dbReference>
<name>A0A0H2YE04_YERPA</name>
<keyword evidence="2" id="KW-0813">Transport</keyword>
<reference evidence="14 15" key="1">
    <citation type="journal article" date="2006" name="J. Bacteriol.">
        <title>Complete genome sequence of Yersinia pestis strains Antiqua and Nepal516: evidence of gene reduction in an emerging pathogen.</title>
        <authorList>
            <person name="Chain P.S."/>
            <person name="Hu P."/>
            <person name="Malfatti S.A."/>
            <person name="Radnedge L."/>
            <person name="Larimer F."/>
            <person name="Vergez L.M."/>
            <person name="Worsham P."/>
            <person name="Chu M.C."/>
            <person name="Andersen G.L."/>
        </authorList>
    </citation>
    <scope>NUCLEOTIDE SEQUENCE [LARGE SCALE GENOMIC DNA]</scope>
    <source>
        <strain evidence="14 15">Antiqua</strain>
    </source>
</reference>
<proteinExistence type="inferred from homology"/>
<keyword evidence="8" id="KW-0843">Virulence</keyword>
<dbReference type="InterPro" id="IPR020003">
    <property type="entry name" value="ATPase_a/bsu_AS"/>
</dbReference>
<dbReference type="GO" id="GO:0005737">
    <property type="term" value="C:cytoplasm"/>
    <property type="evidence" value="ECO:0007669"/>
    <property type="project" value="UniProtKB-SubCell"/>
</dbReference>
<evidence type="ECO:0000313" key="15">
    <source>
        <dbReference type="Proteomes" id="UP000001971"/>
    </source>
</evidence>
<dbReference type="SUPFAM" id="SSF52540">
    <property type="entry name" value="P-loop containing nucleoside triphosphate hydrolases"/>
    <property type="match status" value="1"/>
</dbReference>